<evidence type="ECO:0000259" key="7">
    <source>
        <dbReference type="Pfam" id="PF13482"/>
    </source>
</evidence>
<dbReference type="InterPro" id="IPR019993">
    <property type="entry name" value="RecB_nuclease_TM0106_put"/>
</dbReference>
<keyword evidence="9" id="KW-1185">Reference proteome</keyword>
<gene>
    <name evidence="8" type="ORF">DPM12_09495</name>
</gene>
<keyword evidence="3" id="KW-0347">Helicase</keyword>
<dbReference type="AlphaFoldDB" id="A0A329QTW6"/>
<dbReference type="NCBIfam" id="TIGR03491">
    <property type="entry name" value="TM0106 family RecB-like putative nuclease"/>
    <property type="match status" value="1"/>
</dbReference>
<accession>A0A329QTW6</accession>
<dbReference type="SUPFAM" id="SSF52540">
    <property type="entry name" value="P-loop containing nucleoside triphosphate hydrolases"/>
    <property type="match status" value="1"/>
</dbReference>
<dbReference type="GO" id="GO:0016787">
    <property type="term" value="F:hydrolase activity"/>
    <property type="evidence" value="ECO:0007669"/>
    <property type="project" value="UniProtKB-KW"/>
</dbReference>
<dbReference type="PANTHER" id="PTHR43788">
    <property type="entry name" value="DNA2/NAM7 HELICASE FAMILY MEMBER"/>
    <property type="match status" value="1"/>
</dbReference>
<reference evidence="8 9" key="1">
    <citation type="submission" date="2018-06" db="EMBL/GenBank/DDBJ databases">
        <title>Phytoactinopolyspora halophila sp. nov., a novel halophilic actinomycete isolated from a saline soil in China.</title>
        <authorList>
            <person name="Tang S.-K."/>
        </authorList>
    </citation>
    <scope>NUCLEOTIDE SEQUENCE [LARGE SCALE GENOMIC DNA]</scope>
    <source>
        <strain evidence="8 9">YIM 96934</strain>
    </source>
</reference>
<comment type="caution">
    <text evidence="8">The sequence shown here is derived from an EMBL/GenBank/DDBJ whole genome shotgun (WGS) entry which is preliminary data.</text>
</comment>
<dbReference type="Proteomes" id="UP000250462">
    <property type="component" value="Unassembled WGS sequence"/>
</dbReference>
<dbReference type="InterPro" id="IPR041679">
    <property type="entry name" value="DNA2/NAM7-like_C"/>
</dbReference>
<keyword evidence="1" id="KW-0547">Nucleotide-binding</keyword>
<dbReference type="GO" id="GO:0005524">
    <property type="term" value="F:ATP binding"/>
    <property type="evidence" value="ECO:0007669"/>
    <property type="project" value="UniProtKB-KW"/>
</dbReference>
<dbReference type="EMBL" id="QMIG01000006">
    <property type="protein sequence ID" value="RAW15466.1"/>
    <property type="molecule type" value="Genomic_DNA"/>
</dbReference>
<sequence>MSPREVSMYRDDAGHLVLSPTDLVAHLACPHLTTLNRDVAEGVRQRPPQDDPAAEVVRTRGGAHESAVLTQMRDEHRVVEIPQGGDPAEAEQLTIAAMQDGAERIFQATFFDGRWRGHADFLIRNDARPSGLGEWSYDVADTKLARHVKASALLQMAVYAQRLEELQGTPPESLTVILGNRESVRFPYTDVAAYARRAMREYEDWLADPPPTYPVRVTHCAYCPWAAECRQQWIADDDLVLVPFLRRDQRESFHSAGITTVEQLAAADDATLARARSVGVPTRRKLAGQARLQVAARSRELPPYEFVTPVEPARGLALLPEPDDGDLFLDLEGDPFFGDHGIEYLWGLSDVRDAFHAWWAHDADEERHAFEAVVDHIMGTWTRHPGMHVYHYAPYEPSRLKQLSQRYATRVDEVDALLRGERLVDLYAVVRQGLRIGTDSYSIKALERFYDPAARASAAVSDAASSIVEYERWLHEQDQDILDAIEAYNRDDCISTRRLRDWLEARRDELAATEGSVLRPGDPATDPAQHVAERDPELVAIEERLLAGVPGEPHTRTPEQRARVLLAGLLEWHRRENRAEWWEYFRVRALGSDELTDDPAALGDLTSPSLIRTEKRSGIWRYEFPPQECRLRVGDQVEHADPGGGTSTLVRLDLDVGEVELKRALCREEPHPEGVLPGGPRRTGTLETALRRVAGWVAERGFGADGPFRGARDLLLGVAPRLANDEVLRAEHESGADALCRIAPVLHGALPVQGPPGAGKTYAGSRAIIRMLRAGQSVGITALSHRAITNLLDAVMAADDADAPVVRAVQKAEESNASGDSRVTVTASNEDVESALASGSANLVAGTAWLFARENVHVDVLIVDEAGQLSLANTIVAASAADSLVLLGDPQQLAQPAKGVHPEGAGLSALEHVLGDHDTIPADRGLFLDVTWRMHPAVCAPVSELFYEGLLHPRSGLENQRVDGPDVLAGAGMRWFPVQHGGCSVRSDAEVAAVAKLVDQLTGCPWTNDSGAVRPLEPDDILVVAPYNAQVGQLASRLEGRARVGTVDKFQGQEAPVVIVSLTTSSAEDAPRGVDFVANRNRLNVAVSRARSLVIVAGSPTLLTAPVTNVAQLQGINALCRLVEHSPRIV</sequence>
<dbReference type="InterPro" id="IPR027417">
    <property type="entry name" value="P-loop_NTPase"/>
</dbReference>
<dbReference type="InterPro" id="IPR038720">
    <property type="entry name" value="YprB_RNase_H-like_dom"/>
</dbReference>
<feature type="domain" description="YprB ribonuclease H-like" evidence="7">
    <location>
        <begin position="327"/>
        <end position="503"/>
    </location>
</feature>
<evidence type="ECO:0000256" key="4">
    <source>
        <dbReference type="ARBA" id="ARBA00022840"/>
    </source>
</evidence>
<dbReference type="InterPro" id="IPR047187">
    <property type="entry name" value="SF1_C_Upf1"/>
</dbReference>
<dbReference type="GO" id="GO:0043139">
    <property type="term" value="F:5'-3' DNA helicase activity"/>
    <property type="evidence" value="ECO:0007669"/>
    <property type="project" value="TreeGrafter"/>
</dbReference>
<keyword evidence="4" id="KW-0067">ATP-binding</keyword>
<evidence type="ECO:0000259" key="6">
    <source>
        <dbReference type="Pfam" id="PF13087"/>
    </source>
</evidence>
<proteinExistence type="predicted"/>
<name>A0A329QTW6_9ACTN</name>
<dbReference type="InterPro" id="IPR050534">
    <property type="entry name" value="Coronavir_polyprotein_1ab"/>
</dbReference>
<dbReference type="CDD" id="cd18808">
    <property type="entry name" value="SF1_C_Upf1"/>
    <property type="match status" value="1"/>
</dbReference>
<dbReference type="Pfam" id="PF13087">
    <property type="entry name" value="AAA_12"/>
    <property type="match status" value="1"/>
</dbReference>
<protein>
    <submittedName>
        <fullName evidence="8">Recombinase B</fullName>
    </submittedName>
</protein>
<evidence type="ECO:0000256" key="3">
    <source>
        <dbReference type="ARBA" id="ARBA00022806"/>
    </source>
</evidence>
<evidence type="ECO:0000313" key="9">
    <source>
        <dbReference type="Proteomes" id="UP000250462"/>
    </source>
</evidence>
<evidence type="ECO:0000313" key="8">
    <source>
        <dbReference type="EMBL" id="RAW15466.1"/>
    </source>
</evidence>
<evidence type="ECO:0000256" key="1">
    <source>
        <dbReference type="ARBA" id="ARBA00022741"/>
    </source>
</evidence>
<evidence type="ECO:0000256" key="5">
    <source>
        <dbReference type="SAM" id="MobiDB-lite"/>
    </source>
</evidence>
<feature type="domain" description="DNA2/NAM7 helicase-like C-terminal" evidence="6">
    <location>
        <begin position="924"/>
        <end position="1099"/>
    </location>
</feature>
<dbReference type="Pfam" id="PF13482">
    <property type="entry name" value="RNase_H_2"/>
    <property type="match status" value="1"/>
</dbReference>
<organism evidence="8 9">
    <name type="scientific">Phytoactinopolyspora halophila</name>
    <dbReference type="NCBI Taxonomy" id="1981511"/>
    <lineage>
        <taxon>Bacteria</taxon>
        <taxon>Bacillati</taxon>
        <taxon>Actinomycetota</taxon>
        <taxon>Actinomycetes</taxon>
        <taxon>Jiangellales</taxon>
        <taxon>Jiangellaceae</taxon>
        <taxon>Phytoactinopolyspora</taxon>
    </lineage>
</organism>
<keyword evidence="2" id="KW-0378">Hydrolase</keyword>
<feature type="region of interest" description="Disordered" evidence="5">
    <location>
        <begin position="42"/>
        <end position="62"/>
    </location>
</feature>
<dbReference type="CDD" id="cd17934">
    <property type="entry name" value="DEXXQc_Upf1-like"/>
    <property type="match status" value="1"/>
</dbReference>
<dbReference type="PANTHER" id="PTHR43788:SF8">
    <property type="entry name" value="DNA-BINDING PROTEIN SMUBP-2"/>
    <property type="match status" value="1"/>
</dbReference>
<evidence type="ECO:0000256" key="2">
    <source>
        <dbReference type="ARBA" id="ARBA00022801"/>
    </source>
</evidence>
<dbReference type="Gene3D" id="3.40.50.300">
    <property type="entry name" value="P-loop containing nucleotide triphosphate hydrolases"/>
    <property type="match status" value="2"/>
</dbReference>
<dbReference type="Pfam" id="PF13245">
    <property type="entry name" value="AAA_19"/>
    <property type="match status" value="1"/>
</dbReference>